<dbReference type="Pfam" id="PF03756">
    <property type="entry name" value="AfsA"/>
    <property type="match status" value="2"/>
</dbReference>
<evidence type="ECO:0000313" key="4">
    <source>
        <dbReference type="Proteomes" id="UP000419138"/>
    </source>
</evidence>
<gene>
    <name evidence="3" type="ORF">FF041_18960</name>
</gene>
<dbReference type="EMBL" id="VCLA01000150">
    <property type="protein sequence ID" value="MQT02206.1"/>
    <property type="molecule type" value="Genomic_DNA"/>
</dbReference>
<dbReference type="AlphaFoldDB" id="A0A646KMJ8"/>
<proteinExistence type="predicted"/>
<evidence type="ECO:0000313" key="3">
    <source>
        <dbReference type="EMBL" id="MQT02206.1"/>
    </source>
</evidence>
<dbReference type="InterPro" id="IPR005509">
    <property type="entry name" value="AfsA_hotdog_dom"/>
</dbReference>
<feature type="compositionally biased region" description="Low complexity" evidence="1">
    <location>
        <begin position="1"/>
        <end position="16"/>
    </location>
</feature>
<feature type="compositionally biased region" description="Basic and acidic residues" evidence="1">
    <location>
        <begin position="211"/>
        <end position="220"/>
    </location>
</feature>
<evidence type="ECO:0000259" key="2">
    <source>
        <dbReference type="Pfam" id="PF03756"/>
    </source>
</evidence>
<protein>
    <recommendedName>
        <fullName evidence="2">A-factor biosynthesis hotdog domain-containing protein</fullName>
    </recommendedName>
</protein>
<name>A0A646KMJ8_STRJU</name>
<evidence type="ECO:0000256" key="1">
    <source>
        <dbReference type="SAM" id="MobiDB-lite"/>
    </source>
</evidence>
<reference evidence="3 4" key="1">
    <citation type="submission" date="2019-05" db="EMBL/GenBank/DDBJ databases">
        <title>Comparative genomics and metabolomics analyses of clavulanic acid producing Streptomyces species provides insight into specialized metabolism and evolution of beta-lactam biosynthetic gene clusters.</title>
        <authorList>
            <person name="Moore M.A."/>
            <person name="Cruz-Morales P."/>
            <person name="Barona Gomez F."/>
            <person name="Kapil T."/>
        </authorList>
    </citation>
    <scope>NUCLEOTIDE SEQUENCE [LARGE SCALE GENOMIC DNA]</scope>
    <source>
        <strain evidence="3 4">NRRL 5741</strain>
    </source>
</reference>
<organism evidence="3 4">
    <name type="scientific">Streptomyces jumonjinensis</name>
    <dbReference type="NCBI Taxonomy" id="1945"/>
    <lineage>
        <taxon>Bacteria</taxon>
        <taxon>Bacillati</taxon>
        <taxon>Actinomycetota</taxon>
        <taxon>Actinomycetes</taxon>
        <taxon>Kitasatosporales</taxon>
        <taxon>Streptomycetaceae</taxon>
        <taxon>Streptomyces</taxon>
    </lineage>
</organism>
<feature type="domain" description="A-factor biosynthesis hotdog" evidence="2">
    <location>
        <begin position="215"/>
        <end position="343"/>
    </location>
</feature>
<feature type="domain" description="A-factor biosynthesis hotdog" evidence="2">
    <location>
        <begin position="40"/>
        <end position="139"/>
    </location>
</feature>
<accession>A0A646KMJ8</accession>
<dbReference type="Proteomes" id="UP000419138">
    <property type="component" value="Unassembled WGS sequence"/>
</dbReference>
<feature type="region of interest" description="Disordered" evidence="1">
    <location>
        <begin position="192"/>
        <end position="221"/>
    </location>
</feature>
<keyword evidence="4" id="KW-1185">Reference proteome</keyword>
<dbReference type="RefSeq" id="WP_153523887.1">
    <property type="nucleotide sequence ID" value="NZ_JBEPDZ010000070.1"/>
</dbReference>
<feature type="region of interest" description="Disordered" evidence="1">
    <location>
        <begin position="1"/>
        <end position="33"/>
    </location>
</feature>
<comment type="caution">
    <text evidence="3">The sequence shown here is derived from an EMBL/GenBank/DDBJ whole genome shotgun (WGS) entry which is preliminary data.</text>
</comment>
<sequence>MDLASAAYATPATPSAPAAPPSTGPGAAGRNGGVPLHLLHRPVTPEGFLLDAAAPVEQHFALSAELPDDHAVFNDGPGTFHDLLFAAESLRQAAQFVGHQYFRVPAERPAVFVSSGVEIQEPTPWRRTGRPAHLSLDITLKPIDVVNGIPRGLDCRGGIAIDGVACGGGSARLLFLMPGVYRAHRALGRRESLRGAPARTPDAMDPGPAARPDRVGRADPRNVLVGPPLRANDGEFTLPVLPAPGHEVFDGGPQGHIPGPVFLEASRQAALTVAAELHGFNPAHAVLTRWWASFRGFGEADLPLTCTVVTREPGRDAAGRPTVQARLTFSQGGRALCSASATLLQDC</sequence>
<dbReference type="OrthoDB" id="4317008at2"/>